<gene>
    <name evidence="1" type="ORF">RUMGNA_00037</name>
</gene>
<evidence type="ECO:0000313" key="1">
    <source>
        <dbReference type="EMBL" id="EDN79526.1"/>
    </source>
</evidence>
<dbReference type="EMBL" id="AAYG02000001">
    <property type="protein sequence ID" value="EDN79526.1"/>
    <property type="molecule type" value="Genomic_DNA"/>
</dbReference>
<dbReference type="AlphaFoldDB" id="A7AXM5"/>
<organism evidence="1 2">
    <name type="scientific">Mediterraneibacter gnavus (strain ATCC 29149 / DSM 114966 / JCM 6515 / VPI C7-9)</name>
    <name type="common">Ruminococcus gnavus</name>
    <dbReference type="NCBI Taxonomy" id="411470"/>
    <lineage>
        <taxon>Bacteria</taxon>
        <taxon>Bacillati</taxon>
        <taxon>Bacillota</taxon>
        <taxon>Clostridia</taxon>
        <taxon>Lachnospirales</taxon>
        <taxon>Lachnospiraceae</taxon>
        <taxon>Mediterraneibacter</taxon>
    </lineage>
</organism>
<accession>A7AXM5</accession>
<name>A7AXM5_MEDG7</name>
<sequence length="36" mass="4128">MDGIDSQVETICCDTAEDIDFDKKEILNQCEYAEEI</sequence>
<protein>
    <submittedName>
        <fullName evidence="1">Uncharacterized protein</fullName>
    </submittedName>
</protein>
<reference evidence="1 2" key="2">
    <citation type="submission" date="2007-06" db="EMBL/GenBank/DDBJ databases">
        <title>Draft genome sequence of Ruminococcus gnavus (ATCC 29149).</title>
        <authorList>
            <person name="Sudarsanam P."/>
            <person name="Ley R."/>
            <person name="Guruge J."/>
            <person name="Turnbaugh P.J."/>
            <person name="Mahowald M."/>
            <person name="Liep D."/>
            <person name="Gordon J."/>
        </authorList>
    </citation>
    <scope>NUCLEOTIDE SEQUENCE [LARGE SCALE GENOMIC DNA]</scope>
    <source>
        <strain evidence="1 2">ATCC 29149</strain>
    </source>
</reference>
<dbReference type="Proteomes" id="UP000004410">
    <property type="component" value="Unassembled WGS sequence"/>
</dbReference>
<dbReference type="PaxDb" id="411470-RUMGNA_00037"/>
<comment type="caution">
    <text evidence="1">The sequence shown here is derived from an EMBL/GenBank/DDBJ whole genome shotgun (WGS) entry which is preliminary data.</text>
</comment>
<reference evidence="1 2" key="1">
    <citation type="submission" date="2007-04" db="EMBL/GenBank/DDBJ databases">
        <authorList>
            <person name="Fulton L."/>
            <person name="Clifton S."/>
            <person name="Fulton B."/>
            <person name="Xu J."/>
            <person name="Minx P."/>
            <person name="Pepin K.H."/>
            <person name="Johnson M."/>
            <person name="Thiruvilangam P."/>
            <person name="Bhonagiri V."/>
            <person name="Nash W.E."/>
            <person name="Mardis E.R."/>
            <person name="Wilson R.K."/>
        </authorList>
    </citation>
    <scope>NUCLEOTIDE SEQUENCE [LARGE SCALE GENOMIC DNA]</scope>
    <source>
        <strain evidence="1 2">ATCC 29149</strain>
    </source>
</reference>
<evidence type="ECO:0000313" key="2">
    <source>
        <dbReference type="Proteomes" id="UP000004410"/>
    </source>
</evidence>
<proteinExistence type="predicted"/>